<feature type="transmembrane region" description="Helical" evidence="8">
    <location>
        <begin position="409"/>
        <end position="433"/>
    </location>
</feature>
<dbReference type="GO" id="GO:0009272">
    <property type="term" value="P:fungal-type cell wall biogenesis"/>
    <property type="evidence" value="ECO:0007669"/>
    <property type="project" value="TreeGrafter"/>
</dbReference>
<evidence type="ECO:0000256" key="9">
    <source>
        <dbReference type="SAM" id="SignalP"/>
    </source>
</evidence>
<dbReference type="InterPro" id="IPR040241">
    <property type="entry name" value="TRP_Flc/Pkd2-like"/>
</dbReference>
<keyword evidence="4 9" id="KW-0732">Signal</keyword>
<keyword evidence="12" id="KW-1185">Reference proteome</keyword>
<dbReference type="InterPro" id="IPR010308">
    <property type="entry name" value="TRP_C"/>
</dbReference>
<dbReference type="PANTHER" id="PTHR31145:SF2">
    <property type="entry name" value="FLAVIN CARRIER PROTEIN 2"/>
    <property type="match status" value="1"/>
</dbReference>
<evidence type="ECO:0000256" key="4">
    <source>
        <dbReference type="ARBA" id="ARBA00022729"/>
    </source>
</evidence>
<reference evidence="11 12" key="1">
    <citation type="submission" date="2017-06" db="EMBL/GenBank/DDBJ databases">
        <title>Comparative genomic analysis of Ambrosia Fusariam Clade fungi.</title>
        <authorList>
            <person name="Stajich J.E."/>
            <person name="Carrillo J."/>
            <person name="Kijimoto T."/>
            <person name="Eskalen A."/>
            <person name="O'Donnell K."/>
            <person name="Kasson M."/>
        </authorList>
    </citation>
    <scope>NUCLEOTIDE SEQUENCE [LARGE SCALE GENOMIC DNA]</scope>
    <source>
        <strain evidence="11">UCR3666</strain>
    </source>
</reference>
<accession>A0A3M2SA27</accession>
<dbReference type="Proteomes" id="UP000277212">
    <property type="component" value="Unassembled WGS sequence"/>
</dbReference>
<evidence type="ECO:0000256" key="3">
    <source>
        <dbReference type="ARBA" id="ARBA00022692"/>
    </source>
</evidence>
<feature type="domain" description="ML-like" evidence="10">
    <location>
        <begin position="22"/>
        <end position="162"/>
    </location>
</feature>
<gene>
    <name evidence="11" type="ORF">CDV36_005939</name>
</gene>
<comment type="similarity">
    <text evidence="2">Belongs to the transient receptor potential (TRP) ion channel family.</text>
</comment>
<evidence type="ECO:0000256" key="2">
    <source>
        <dbReference type="ARBA" id="ARBA00010642"/>
    </source>
</evidence>
<protein>
    <recommendedName>
        <fullName evidence="10">ML-like domain-containing protein</fullName>
    </recommendedName>
</protein>
<evidence type="ECO:0000313" key="12">
    <source>
        <dbReference type="Proteomes" id="UP000277212"/>
    </source>
</evidence>
<evidence type="ECO:0000313" key="11">
    <source>
        <dbReference type="EMBL" id="RMJ14420.1"/>
    </source>
</evidence>
<dbReference type="EMBL" id="NKUJ01000086">
    <property type="protein sequence ID" value="RMJ14420.1"/>
    <property type="molecule type" value="Genomic_DNA"/>
</dbReference>
<evidence type="ECO:0000259" key="10">
    <source>
        <dbReference type="SMART" id="SM01320"/>
    </source>
</evidence>
<evidence type="ECO:0000256" key="8">
    <source>
        <dbReference type="SAM" id="Phobius"/>
    </source>
</evidence>
<evidence type="ECO:0000256" key="5">
    <source>
        <dbReference type="ARBA" id="ARBA00022989"/>
    </source>
</evidence>
<sequence>MRPFMTLLALLLSAVTSVTAERILTSNSLNSCQRQSLFSASLFKVTITPNNSMVTVDLSASASVEGYVVFDVSLDVYGYRFFHDKFDPCNGELKLSQMCPMTPGNIDSKFNFDLGDTLDQIPGIAYGIPDLDATIRAFINLTDTGESVACVEADFSTGKTVEQISVKWVTAIIIGLGLVSSAVTSLLGYGNAAAHLAANTLSLFSYFQAQAIVGLTGIHMPPIVEAWTQNFQWTMGIIKMDWMQDIFTWFQRATGGTPASIFHFLGSASVQVAKRSLDGLVPRSVMHHAARGLDGLIKRGNIELASGSYIVYGMQRVAFRSKIETTNLFLTSLVFYILTLIFATIIVVLSKFALDLCVKQAWVKRDRFLEFRTEWRTILKGILLRLIFMGFPGIVILSFWEFTQADSPALVLLAVFYFFGMLLILVSAAFTIIRLAAFKDPTYSLFGDSRVLNKWGFLYIQFRASGYYFIVPLIAYILVKGFFIALGQHNGDLQAIALVVIEAAPMITSTVMLPYMDKSTNSLNIAIYVLNFLNAICLVILTNVFGMPAMGPSVTGVILVLFNAAFSLILLLMTIISSALVFWQKNPDSRFPFMADDRASFMKSQTQVDTLTELDALAATARLDRVAMRSSDDLTPPRFPADDIPSTSSMRSESPSKPLKQV</sequence>
<feature type="transmembrane region" description="Helical" evidence="8">
    <location>
        <begin position="493"/>
        <end position="513"/>
    </location>
</feature>
<dbReference type="GO" id="GO:0016020">
    <property type="term" value="C:membrane"/>
    <property type="evidence" value="ECO:0007669"/>
    <property type="project" value="UniProtKB-SubCell"/>
</dbReference>
<keyword evidence="5 8" id="KW-1133">Transmembrane helix</keyword>
<dbReference type="SMART" id="SM01320">
    <property type="entry name" value="TRP_N"/>
    <property type="match status" value="1"/>
</dbReference>
<feature type="transmembrane region" description="Helical" evidence="8">
    <location>
        <begin position="557"/>
        <end position="583"/>
    </location>
</feature>
<dbReference type="STRING" id="2010991.A0A3M2SA27"/>
<feature type="chain" id="PRO_5018222106" description="ML-like domain-containing protein" evidence="9">
    <location>
        <begin position="21"/>
        <end position="662"/>
    </location>
</feature>
<keyword evidence="6 8" id="KW-0472">Membrane</keyword>
<organism evidence="11 12">
    <name type="scientific">Fusarium kuroshium</name>
    <dbReference type="NCBI Taxonomy" id="2010991"/>
    <lineage>
        <taxon>Eukaryota</taxon>
        <taxon>Fungi</taxon>
        <taxon>Dikarya</taxon>
        <taxon>Ascomycota</taxon>
        <taxon>Pezizomycotina</taxon>
        <taxon>Sordariomycetes</taxon>
        <taxon>Hypocreomycetidae</taxon>
        <taxon>Hypocreales</taxon>
        <taxon>Nectriaceae</taxon>
        <taxon>Fusarium</taxon>
        <taxon>Fusarium solani species complex</taxon>
    </lineage>
</organism>
<dbReference type="PANTHER" id="PTHR31145">
    <property type="entry name" value="INTEGRAL MEMBRANE PROTEIN (AFU_ORTHOLOGUE AFUA_7G01610)"/>
    <property type="match status" value="1"/>
</dbReference>
<dbReference type="OrthoDB" id="5212126at2759"/>
<proteinExistence type="inferred from homology"/>
<name>A0A3M2SA27_9HYPO</name>
<feature type="region of interest" description="Disordered" evidence="7">
    <location>
        <begin position="628"/>
        <end position="662"/>
    </location>
</feature>
<feature type="transmembrane region" description="Helical" evidence="8">
    <location>
        <begin position="525"/>
        <end position="545"/>
    </location>
</feature>
<dbReference type="Pfam" id="PF06011">
    <property type="entry name" value="TRP"/>
    <property type="match status" value="1"/>
</dbReference>
<feature type="transmembrane region" description="Helical" evidence="8">
    <location>
        <begin position="328"/>
        <end position="349"/>
    </location>
</feature>
<comment type="caution">
    <text evidence="11">The sequence shown here is derived from an EMBL/GenBank/DDBJ whole genome shotgun (WGS) entry which is preliminary data.</text>
</comment>
<feature type="compositionally biased region" description="Low complexity" evidence="7">
    <location>
        <begin position="645"/>
        <end position="662"/>
    </location>
</feature>
<keyword evidence="3 8" id="KW-0812">Transmembrane</keyword>
<dbReference type="GO" id="GO:0055085">
    <property type="term" value="P:transmembrane transport"/>
    <property type="evidence" value="ECO:0007669"/>
    <property type="project" value="TreeGrafter"/>
</dbReference>
<evidence type="ECO:0000256" key="1">
    <source>
        <dbReference type="ARBA" id="ARBA00004141"/>
    </source>
</evidence>
<feature type="transmembrane region" description="Helical" evidence="8">
    <location>
        <begin position="382"/>
        <end position="403"/>
    </location>
</feature>
<dbReference type="Pfam" id="PF14558">
    <property type="entry name" value="TRP_N"/>
    <property type="match status" value="1"/>
</dbReference>
<feature type="signal peptide" evidence="9">
    <location>
        <begin position="1"/>
        <end position="20"/>
    </location>
</feature>
<evidence type="ECO:0000256" key="6">
    <source>
        <dbReference type="ARBA" id="ARBA00023136"/>
    </source>
</evidence>
<feature type="transmembrane region" description="Helical" evidence="8">
    <location>
        <begin position="467"/>
        <end position="487"/>
    </location>
</feature>
<evidence type="ECO:0000256" key="7">
    <source>
        <dbReference type="SAM" id="MobiDB-lite"/>
    </source>
</evidence>
<comment type="subcellular location">
    <subcellularLocation>
        <location evidence="1">Membrane</location>
        <topology evidence="1">Multi-pass membrane protein</topology>
    </subcellularLocation>
</comment>
<dbReference type="InterPro" id="IPR032800">
    <property type="entry name" value="TRP_N"/>
</dbReference>
<dbReference type="AlphaFoldDB" id="A0A3M2SA27"/>